<dbReference type="Proteomes" id="UP000818029">
    <property type="component" value="Chromosome D11"/>
</dbReference>
<evidence type="ECO:0000313" key="3">
    <source>
        <dbReference type="Proteomes" id="UP000818029"/>
    </source>
</evidence>
<dbReference type="PANTHER" id="PTHR31286">
    <property type="entry name" value="GLYCINE-RICH CELL WALL STRUCTURAL PROTEIN 1.8-LIKE"/>
    <property type="match status" value="1"/>
</dbReference>
<dbReference type="GeneID" id="107910830"/>
<dbReference type="InterPro" id="IPR001878">
    <property type="entry name" value="Znf_CCHC"/>
</dbReference>
<dbReference type="PANTHER" id="PTHR31286:SF173">
    <property type="entry name" value="DUF4283 DOMAIN-CONTAINING PROTEIN"/>
    <property type="match status" value="1"/>
</dbReference>
<dbReference type="InterPro" id="IPR040256">
    <property type="entry name" value="At4g02000-like"/>
</dbReference>
<dbReference type="STRING" id="3635.A0A1U8JVE0"/>
<organism evidence="3 4">
    <name type="scientific">Gossypium hirsutum</name>
    <name type="common">Upland cotton</name>
    <name type="synonym">Gossypium mexicanum</name>
    <dbReference type="NCBI Taxonomy" id="3635"/>
    <lineage>
        <taxon>Eukaryota</taxon>
        <taxon>Viridiplantae</taxon>
        <taxon>Streptophyta</taxon>
        <taxon>Embryophyta</taxon>
        <taxon>Tracheophyta</taxon>
        <taxon>Spermatophyta</taxon>
        <taxon>Magnoliopsida</taxon>
        <taxon>eudicotyledons</taxon>
        <taxon>Gunneridae</taxon>
        <taxon>Pentapetalae</taxon>
        <taxon>rosids</taxon>
        <taxon>malvids</taxon>
        <taxon>Malvales</taxon>
        <taxon>Malvaceae</taxon>
        <taxon>Malvoideae</taxon>
        <taxon>Gossypium</taxon>
    </lineage>
</organism>
<feature type="domain" description="CCHC-type" evidence="2">
    <location>
        <begin position="187"/>
        <end position="200"/>
    </location>
</feature>
<reference evidence="3" key="1">
    <citation type="journal article" date="2020" name="Nat. Genet.">
        <title>Genomic diversifications of five Gossypium allopolyploid species and their impact on cotton improvement.</title>
        <authorList>
            <person name="Chen Z.J."/>
            <person name="Sreedasyam A."/>
            <person name="Ando A."/>
            <person name="Song Q."/>
            <person name="De Santiago L.M."/>
            <person name="Hulse-Kemp A.M."/>
            <person name="Ding M."/>
            <person name="Ye W."/>
            <person name="Kirkbride R.C."/>
            <person name="Jenkins J."/>
            <person name="Plott C."/>
            <person name="Lovell J."/>
            <person name="Lin Y.M."/>
            <person name="Vaughn R."/>
            <person name="Liu B."/>
            <person name="Simpson S."/>
            <person name="Scheffler B.E."/>
            <person name="Wen L."/>
            <person name="Saski C.A."/>
            <person name="Grover C.E."/>
            <person name="Hu G."/>
            <person name="Conover J.L."/>
            <person name="Carlson J.W."/>
            <person name="Shu S."/>
            <person name="Boston L.B."/>
            <person name="Williams M."/>
            <person name="Peterson D.G."/>
            <person name="McGee K."/>
            <person name="Jones D.C."/>
            <person name="Wendel J.F."/>
            <person name="Stelly D.M."/>
            <person name="Grimwood J."/>
            <person name="Schmutz J."/>
        </authorList>
    </citation>
    <scope>NUCLEOTIDE SEQUENCE [LARGE SCALE GENOMIC DNA]</scope>
    <source>
        <strain evidence="3">cv. TM-1</strain>
    </source>
</reference>
<evidence type="ECO:0000313" key="4">
    <source>
        <dbReference type="RefSeq" id="XP_016694252.1"/>
    </source>
</evidence>
<dbReference type="GO" id="GO:0003676">
    <property type="term" value="F:nucleic acid binding"/>
    <property type="evidence" value="ECO:0007669"/>
    <property type="project" value="InterPro"/>
</dbReference>
<keyword evidence="3" id="KW-1185">Reference proteome</keyword>
<dbReference type="GO" id="GO:0008270">
    <property type="term" value="F:zinc ion binding"/>
    <property type="evidence" value="ECO:0007669"/>
    <property type="project" value="UniProtKB-KW"/>
</dbReference>
<dbReference type="RefSeq" id="XP_016694252.1">
    <property type="nucleotide sequence ID" value="XM_016838763.1"/>
</dbReference>
<name>A0A1U8JVE0_GOSHI</name>
<dbReference type="PaxDb" id="3635-A0A1U8JVE0"/>
<dbReference type="KEGG" id="ghi:107910830"/>
<keyword evidence="1" id="KW-0862">Zinc</keyword>
<gene>
    <name evidence="4" type="primary">LOC107910830</name>
</gene>
<dbReference type="InterPro" id="IPR025558">
    <property type="entry name" value="DUF4283"/>
</dbReference>
<evidence type="ECO:0000259" key="2">
    <source>
        <dbReference type="PROSITE" id="PS50158"/>
    </source>
</evidence>
<accession>A0A1U8JVE0</accession>
<keyword evidence="1" id="KW-0479">Metal-binding</keyword>
<sequence>MLVGQSSKDTSNVLEGKDDLDILDGDIQKSLVNGVPSISFSDRIHKILIQAALHMMDIENGYFLVKYQNKLDCEKALSEGPWIIFGQYLTVQPWTLAFDPTQAYPSVVMAWIRFPGLPGYLYNHKIITEIGETVGKVVKLDMNTDSRTRGRFARLAIYVDLEKPLISHILINGRKQNVEYELLPTICFHCGRYGHVENSCSFRTLESHSEKEIVPSEMSSENQTTVKVGAEKEHGIFGPWMIVEKKSRRKFRDNMNNSFNSQQIEKEGSRFRVLNDKDSHKEDAEGSLLDSRRYKGKEISQGNFTGKVSATFLNGRREWKKIYY</sequence>
<proteinExistence type="predicted"/>
<protein>
    <recommendedName>
        <fullName evidence="2">CCHC-type domain-containing protein</fullName>
    </recommendedName>
</protein>
<dbReference type="PROSITE" id="PS50158">
    <property type="entry name" value="ZF_CCHC"/>
    <property type="match status" value="1"/>
</dbReference>
<reference evidence="4" key="2">
    <citation type="submission" date="2025-08" db="UniProtKB">
        <authorList>
            <consortium name="RefSeq"/>
        </authorList>
    </citation>
    <scope>IDENTIFICATION</scope>
</reference>
<keyword evidence="1" id="KW-0863">Zinc-finger</keyword>
<dbReference type="AlphaFoldDB" id="A0A1U8JVE0"/>
<dbReference type="Pfam" id="PF14111">
    <property type="entry name" value="DUF4283"/>
    <property type="match status" value="1"/>
</dbReference>
<evidence type="ECO:0000256" key="1">
    <source>
        <dbReference type="PROSITE-ProRule" id="PRU00047"/>
    </source>
</evidence>